<dbReference type="InterPro" id="IPR006260">
    <property type="entry name" value="TonB/TolA_C"/>
</dbReference>
<evidence type="ECO:0000256" key="3">
    <source>
        <dbReference type="ARBA" id="ARBA00022989"/>
    </source>
</evidence>
<keyword evidence="2" id="KW-0812">Transmembrane</keyword>
<keyword evidence="4" id="KW-0472">Membrane</keyword>
<dbReference type="RefSeq" id="WP_097064715.1">
    <property type="nucleotide sequence ID" value="NZ_OBMI01000003.1"/>
</dbReference>
<dbReference type="Gene3D" id="3.30.2420.10">
    <property type="entry name" value="TonB"/>
    <property type="match status" value="1"/>
</dbReference>
<reference evidence="7 8" key="1">
    <citation type="submission" date="2017-07" db="EMBL/GenBank/DDBJ databases">
        <authorList>
            <person name="Sun Z.S."/>
            <person name="Albrecht U."/>
            <person name="Echele G."/>
            <person name="Lee C.C."/>
        </authorList>
    </citation>
    <scope>NUCLEOTIDE SEQUENCE [LARGE SCALE GENOMIC DNA]</scope>
    <source>
        <strain evidence="7 8">CGMCC 1.12672</strain>
    </source>
</reference>
<comment type="subcellular location">
    <subcellularLocation>
        <location evidence="1">Membrane</location>
        <topology evidence="1">Single-pass membrane protein</topology>
    </subcellularLocation>
</comment>
<evidence type="ECO:0000256" key="4">
    <source>
        <dbReference type="ARBA" id="ARBA00023136"/>
    </source>
</evidence>
<dbReference type="OrthoDB" id="7500609at2"/>
<organism evidence="7 8">
    <name type="scientific">Sphingomonas guangdongensis</name>
    <dbReference type="NCBI Taxonomy" id="1141890"/>
    <lineage>
        <taxon>Bacteria</taxon>
        <taxon>Pseudomonadati</taxon>
        <taxon>Pseudomonadota</taxon>
        <taxon>Alphaproteobacteria</taxon>
        <taxon>Sphingomonadales</taxon>
        <taxon>Sphingomonadaceae</taxon>
        <taxon>Sphingomonas</taxon>
    </lineage>
</organism>
<evidence type="ECO:0000256" key="2">
    <source>
        <dbReference type="ARBA" id="ARBA00022692"/>
    </source>
</evidence>
<dbReference type="Proteomes" id="UP000219494">
    <property type="component" value="Unassembled WGS sequence"/>
</dbReference>
<proteinExistence type="predicted"/>
<dbReference type="Pfam" id="PF03544">
    <property type="entry name" value="TonB_C"/>
    <property type="match status" value="1"/>
</dbReference>
<dbReference type="Gene3D" id="3.30.1150.10">
    <property type="match status" value="1"/>
</dbReference>
<dbReference type="SUPFAM" id="SSF74653">
    <property type="entry name" value="TolA/TonB C-terminal domain"/>
    <property type="match status" value="2"/>
</dbReference>
<dbReference type="GO" id="GO:0016020">
    <property type="term" value="C:membrane"/>
    <property type="evidence" value="ECO:0007669"/>
    <property type="project" value="UniProtKB-SubCell"/>
</dbReference>
<name>A0A285R0X9_9SPHN</name>
<keyword evidence="8" id="KW-1185">Reference proteome</keyword>
<evidence type="ECO:0000256" key="1">
    <source>
        <dbReference type="ARBA" id="ARBA00004167"/>
    </source>
</evidence>
<evidence type="ECO:0000256" key="5">
    <source>
        <dbReference type="SAM" id="MobiDB-lite"/>
    </source>
</evidence>
<dbReference type="AlphaFoldDB" id="A0A285R0X9"/>
<feature type="compositionally biased region" description="Basic and acidic residues" evidence="5">
    <location>
        <begin position="212"/>
        <end position="223"/>
    </location>
</feature>
<accession>A0A285R0X9</accession>
<protein>
    <submittedName>
        <fullName evidence="7">TonB family C-terminal domain-containing protein</fullName>
    </submittedName>
</protein>
<dbReference type="NCBIfam" id="TIGR01352">
    <property type="entry name" value="tonB_Cterm"/>
    <property type="match status" value="1"/>
</dbReference>
<sequence>MIALLLMAQAAVVQVPHTPPAPPVPPPIGTSPPSIGPSLIDFRAGPVRCAGQEVAATAPIRPIPALGTVRTETTIAPFAIEFDIGADGRTRSIRPATRPQPTPFIATDDLQPAVAAARFAPGFPRTRCNVQFEVVAVPVEQAPIALIHRYYSLPHQRGYGEQAVERRIRDELATCNAGGPPVMLLRAFPDFERIPQAPGALSMTMVGFDIGRDGRPTRVRTETSDGNPALDAAGRSAVAQSRFRAGAARTGCTYPYHRRQTEPVAAPSLPELASYRPAGSTCEALDEDWTLPPRMTFPAPFGRRAIEGVAVVRYDVAPWGQTGNVVVLASEPAAAFGTEAQRIVQQARRAPSATGATGCVERVVFKLPGRGTDAPVD</sequence>
<gene>
    <name evidence="7" type="ORF">SAMN06297144_2901</name>
</gene>
<evidence type="ECO:0000259" key="6">
    <source>
        <dbReference type="PROSITE" id="PS52015"/>
    </source>
</evidence>
<dbReference type="EMBL" id="OBMI01000003">
    <property type="protein sequence ID" value="SOB87765.1"/>
    <property type="molecule type" value="Genomic_DNA"/>
</dbReference>
<dbReference type="PROSITE" id="PS52015">
    <property type="entry name" value="TONB_CTD"/>
    <property type="match status" value="1"/>
</dbReference>
<feature type="domain" description="TonB C-terminal" evidence="6">
    <location>
        <begin position="282"/>
        <end position="374"/>
    </location>
</feature>
<keyword evidence="3" id="KW-1133">Transmembrane helix</keyword>
<dbReference type="GO" id="GO:0055085">
    <property type="term" value="P:transmembrane transport"/>
    <property type="evidence" value="ECO:0007669"/>
    <property type="project" value="InterPro"/>
</dbReference>
<evidence type="ECO:0000313" key="8">
    <source>
        <dbReference type="Proteomes" id="UP000219494"/>
    </source>
</evidence>
<dbReference type="InterPro" id="IPR037682">
    <property type="entry name" value="TonB_C"/>
</dbReference>
<feature type="region of interest" description="Disordered" evidence="5">
    <location>
        <begin position="212"/>
        <end position="234"/>
    </location>
</feature>
<evidence type="ECO:0000313" key="7">
    <source>
        <dbReference type="EMBL" id="SOB87765.1"/>
    </source>
</evidence>